<dbReference type="AlphaFoldDB" id="A0A166NM43"/>
<protein>
    <submittedName>
        <fullName evidence="1">Uncharacterized protein</fullName>
    </submittedName>
</protein>
<accession>A0A166NM43</accession>
<gene>
    <name evidence="1" type="ORF">FIBSPDRAFT_394466</name>
</gene>
<sequence length="103" mass="11428">MLATCIAVCFGARCTFKIRGTRSSVLHPPSWRSFQIYRLPPSTTILTPLQAPFPTCLKSRAILLSIGSKTKSTRSRSKHRMPPLITTPCTSASASLPRTFSFW</sequence>
<organism evidence="1 2">
    <name type="scientific">Athelia psychrophila</name>
    <dbReference type="NCBI Taxonomy" id="1759441"/>
    <lineage>
        <taxon>Eukaryota</taxon>
        <taxon>Fungi</taxon>
        <taxon>Dikarya</taxon>
        <taxon>Basidiomycota</taxon>
        <taxon>Agaricomycotina</taxon>
        <taxon>Agaricomycetes</taxon>
        <taxon>Agaricomycetidae</taxon>
        <taxon>Atheliales</taxon>
        <taxon>Atheliaceae</taxon>
        <taxon>Athelia</taxon>
    </lineage>
</organism>
<name>A0A166NM43_9AGAM</name>
<dbReference type="EMBL" id="KV417522">
    <property type="protein sequence ID" value="KZP25160.1"/>
    <property type="molecule type" value="Genomic_DNA"/>
</dbReference>
<proteinExistence type="predicted"/>
<dbReference type="Proteomes" id="UP000076532">
    <property type="component" value="Unassembled WGS sequence"/>
</dbReference>
<reference evidence="1 2" key="1">
    <citation type="journal article" date="2016" name="Mol. Biol. Evol.">
        <title>Comparative Genomics of Early-Diverging Mushroom-Forming Fungi Provides Insights into the Origins of Lignocellulose Decay Capabilities.</title>
        <authorList>
            <person name="Nagy L.G."/>
            <person name="Riley R."/>
            <person name="Tritt A."/>
            <person name="Adam C."/>
            <person name="Daum C."/>
            <person name="Floudas D."/>
            <person name="Sun H."/>
            <person name="Yadav J.S."/>
            <person name="Pangilinan J."/>
            <person name="Larsson K.H."/>
            <person name="Matsuura K."/>
            <person name="Barry K."/>
            <person name="Labutti K."/>
            <person name="Kuo R."/>
            <person name="Ohm R.A."/>
            <person name="Bhattacharya S.S."/>
            <person name="Shirouzu T."/>
            <person name="Yoshinaga Y."/>
            <person name="Martin F.M."/>
            <person name="Grigoriev I.V."/>
            <person name="Hibbett D.S."/>
        </authorList>
    </citation>
    <scope>NUCLEOTIDE SEQUENCE [LARGE SCALE GENOMIC DNA]</scope>
    <source>
        <strain evidence="1 2">CBS 109695</strain>
    </source>
</reference>
<evidence type="ECO:0000313" key="1">
    <source>
        <dbReference type="EMBL" id="KZP25160.1"/>
    </source>
</evidence>
<keyword evidence="2" id="KW-1185">Reference proteome</keyword>
<evidence type="ECO:0000313" key="2">
    <source>
        <dbReference type="Proteomes" id="UP000076532"/>
    </source>
</evidence>